<dbReference type="Gene3D" id="2.60.40.10">
    <property type="entry name" value="Immunoglobulins"/>
    <property type="match status" value="2"/>
</dbReference>
<evidence type="ECO:0000313" key="2">
    <source>
        <dbReference type="EMBL" id="SDL77169.1"/>
    </source>
</evidence>
<keyword evidence="1" id="KW-0732">Signal</keyword>
<dbReference type="AlphaFoldDB" id="A0A1G9MSH6"/>
<proteinExistence type="predicted"/>
<accession>A0A1G9MSH6</accession>
<feature type="chain" id="PRO_5011592201" description="GH25 family protein" evidence="1">
    <location>
        <begin position="22"/>
        <end position="236"/>
    </location>
</feature>
<organism evidence="2 3">
    <name type="scientific">Siphonobacter aquaeclarae</name>
    <dbReference type="NCBI Taxonomy" id="563176"/>
    <lineage>
        <taxon>Bacteria</taxon>
        <taxon>Pseudomonadati</taxon>
        <taxon>Bacteroidota</taxon>
        <taxon>Cytophagia</taxon>
        <taxon>Cytophagales</taxon>
        <taxon>Cytophagaceae</taxon>
        <taxon>Siphonobacter</taxon>
    </lineage>
</organism>
<dbReference type="Proteomes" id="UP000198901">
    <property type="component" value="Unassembled WGS sequence"/>
</dbReference>
<feature type="signal peptide" evidence="1">
    <location>
        <begin position="1"/>
        <end position="21"/>
    </location>
</feature>
<sequence length="236" mass="26059">MSGRTLLLALLLSLPVSQLFAHALWIETRATGKKGQKQEVRIVYSEPGDEPEKVKDWYSDVREFSLWLIGPDNTRKQLTVTPADNHFVAEFTPEQDGVYTLAVRHDAKDLGGTTKYQFNATATVAVGAKAAKQPASGHEIDVVRDLSKPYKVGKPVSLTGLFKDAPAEKLTVSVHSPSGWNREVVTNTTGVAEFIPLWPGTYRIEASRSQKEDGEHHGKAYKAVWRCATQVFEVAP</sequence>
<dbReference type="OrthoDB" id="1148550at2"/>
<gene>
    <name evidence="2" type="ORF">SAMN04488090_1725</name>
</gene>
<evidence type="ECO:0000313" key="3">
    <source>
        <dbReference type="Proteomes" id="UP000198901"/>
    </source>
</evidence>
<dbReference type="Pfam" id="PF10670">
    <property type="entry name" value="DUF4198"/>
    <property type="match status" value="1"/>
</dbReference>
<dbReference type="InterPro" id="IPR014756">
    <property type="entry name" value="Ig_E-set"/>
</dbReference>
<dbReference type="InterPro" id="IPR013783">
    <property type="entry name" value="Ig-like_fold"/>
</dbReference>
<reference evidence="2 3" key="1">
    <citation type="submission" date="2016-10" db="EMBL/GenBank/DDBJ databases">
        <authorList>
            <person name="de Groot N.N."/>
        </authorList>
    </citation>
    <scope>NUCLEOTIDE SEQUENCE [LARGE SCALE GENOMIC DNA]</scope>
    <source>
        <strain evidence="2 3">DSM 21668</strain>
    </source>
</reference>
<evidence type="ECO:0000256" key="1">
    <source>
        <dbReference type="SAM" id="SignalP"/>
    </source>
</evidence>
<dbReference type="RefSeq" id="WP_093200490.1">
    <property type="nucleotide sequence ID" value="NZ_FNGS01000003.1"/>
</dbReference>
<evidence type="ECO:0008006" key="4">
    <source>
        <dbReference type="Google" id="ProtNLM"/>
    </source>
</evidence>
<dbReference type="STRING" id="563176.SAMN04488090_1725"/>
<dbReference type="SUPFAM" id="SSF81296">
    <property type="entry name" value="E set domains"/>
    <property type="match status" value="1"/>
</dbReference>
<dbReference type="EMBL" id="FNGS01000003">
    <property type="protein sequence ID" value="SDL77169.1"/>
    <property type="molecule type" value="Genomic_DNA"/>
</dbReference>
<keyword evidence="3" id="KW-1185">Reference proteome</keyword>
<dbReference type="InterPro" id="IPR019613">
    <property type="entry name" value="DUF4198"/>
</dbReference>
<name>A0A1G9MSH6_9BACT</name>
<protein>
    <recommendedName>
        <fullName evidence="4">GH25 family protein</fullName>
    </recommendedName>
</protein>